<sequence length="300" mass="32524">MKIPNRLAVVAALCVLSVSACAPNSSPTAAVPTPTLTPTTSTPTPTPVAVVSTPSDPISIDLADGVIHNKLYTAGKVPAVRCSLPRPDLTSKAGMVAYAKVLVACMDKAWAPMVERSDAYLVPPEVFAYSMRHPEATPECLDPPANSDAFYHWSGMTGKICLEWEEFLDADDPVANLIDFEQLVAHEYGHHVQRSVGILTLYNELMRGKSEAGQLEVMRRKELQASCLGAAFLGANKQTFALSGRRLGIWRSIVQHVGDEYSTVRDHGSRKNHGYWTIRAFATTNPASCNTFTAPAKRVS</sequence>
<dbReference type="Pfam" id="PF04228">
    <property type="entry name" value="Zn_peptidase"/>
    <property type="match status" value="1"/>
</dbReference>
<evidence type="ECO:0000256" key="2">
    <source>
        <dbReference type="ARBA" id="ARBA00022692"/>
    </source>
</evidence>
<accession>A0A4R8C383</accession>
<organism evidence="7 8">
    <name type="scientific">Kribbella pratensis</name>
    <dbReference type="NCBI Taxonomy" id="2512112"/>
    <lineage>
        <taxon>Bacteria</taxon>
        <taxon>Bacillati</taxon>
        <taxon>Actinomycetota</taxon>
        <taxon>Actinomycetes</taxon>
        <taxon>Propionibacteriales</taxon>
        <taxon>Kribbellaceae</taxon>
        <taxon>Kribbella</taxon>
    </lineage>
</organism>
<keyword evidence="6" id="KW-0732">Signal</keyword>
<evidence type="ECO:0000256" key="4">
    <source>
        <dbReference type="ARBA" id="ARBA00023136"/>
    </source>
</evidence>
<keyword evidence="3" id="KW-1133">Transmembrane helix</keyword>
<evidence type="ECO:0000313" key="8">
    <source>
        <dbReference type="Proteomes" id="UP000295146"/>
    </source>
</evidence>
<keyword evidence="8" id="KW-1185">Reference proteome</keyword>
<dbReference type="AlphaFoldDB" id="A0A4R8C383"/>
<feature type="region of interest" description="Disordered" evidence="5">
    <location>
        <begin position="22"/>
        <end position="47"/>
    </location>
</feature>
<protein>
    <recommendedName>
        <fullName evidence="9">Neutral zinc metallopeptidase</fullName>
    </recommendedName>
</protein>
<dbReference type="RefSeq" id="WP_134105463.1">
    <property type="nucleotide sequence ID" value="NZ_SODP01000002.1"/>
</dbReference>
<dbReference type="InterPro" id="IPR007343">
    <property type="entry name" value="Uncharacterised_pept_Zn_put"/>
</dbReference>
<gene>
    <name evidence="7" type="ORF">EV653_4286</name>
</gene>
<evidence type="ECO:0000256" key="1">
    <source>
        <dbReference type="ARBA" id="ARBA00004167"/>
    </source>
</evidence>
<dbReference type="PANTHER" id="PTHR30168">
    <property type="entry name" value="PUTATIVE MEMBRANE PROTEIN YPFJ"/>
    <property type="match status" value="1"/>
</dbReference>
<keyword evidence="2" id="KW-0812">Transmembrane</keyword>
<evidence type="ECO:0000256" key="3">
    <source>
        <dbReference type="ARBA" id="ARBA00022989"/>
    </source>
</evidence>
<evidence type="ECO:0000313" key="7">
    <source>
        <dbReference type="EMBL" id="TDW70250.1"/>
    </source>
</evidence>
<dbReference type="GO" id="GO:0016020">
    <property type="term" value="C:membrane"/>
    <property type="evidence" value="ECO:0007669"/>
    <property type="project" value="UniProtKB-SubCell"/>
</dbReference>
<feature type="signal peptide" evidence="6">
    <location>
        <begin position="1"/>
        <end position="22"/>
    </location>
</feature>
<dbReference type="Proteomes" id="UP000295146">
    <property type="component" value="Unassembled WGS sequence"/>
</dbReference>
<comment type="subcellular location">
    <subcellularLocation>
        <location evidence="1">Membrane</location>
        <topology evidence="1">Single-pass membrane protein</topology>
    </subcellularLocation>
</comment>
<evidence type="ECO:0008006" key="9">
    <source>
        <dbReference type="Google" id="ProtNLM"/>
    </source>
</evidence>
<comment type="caution">
    <text evidence="7">The sequence shown here is derived from an EMBL/GenBank/DDBJ whole genome shotgun (WGS) entry which is preliminary data.</text>
</comment>
<feature type="chain" id="PRO_5038377011" description="Neutral zinc metallopeptidase" evidence="6">
    <location>
        <begin position="23"/>
        <end position="300"/>
    </location>
</feature>
<dbReference type="OrthoDB" id="3508456at2"/>
<dbReference type="EMBL" id="SODP01000002">
    <property type="protein sequence ID" value="TDW70250.1"/>
    <property type="molecule type" value="Genomic_DNA"/>
</dbReference>
<proteinExistence type="predicted"/>
<dbReference type="PANTHER" id="PTHR30168:SF0">
    <property type="entry name" value="INNER MEMBRANE PROTEIN"/>
    <property type="match status" value="1"/>
</dbReference>
<evidence type="ECO:0000256" key="6">
    <source>
        <dbReference type="SAM" id="SignalP"/>
    </source>
</evidence>
<keyword evidence="4" id="KW-0472">Membrane</keyword>
<name>A0A4R8C383_9ACTN</name>
<reference evidence="7 8" key="1">
    <citation type="submission" date="2019-03" db="EMBL/GenBank/DDBJ databases">
        <title>Genomic Encyclopedia of Type Strains, Phase III (KMG-III): the genomes of soil and plant-associated and newly described type strains.</title>
        <authorList>
            <person name="Whitman W."/>
        </authorList>
    </citation>
    <scope>NUCLEOTIDE SEQUENCE [LARGE SCALE GENOMIC DNA]</scope>
    <source>
        <strain evidence="7 8">VKM Ac-2573</strain>
    </source>
</reference>
<evidence type="ECO:0000256" key="5">
    <source>
        <dbReference type="SAM" id="MobiDB-lite"/>
    </source>
</evidence>
<dbReference type="PROSITE" id="PS51257">
    <property type="entry name" value="PROKAR_LIPOPROTEIN"/>
    <property type="match status" value="1"/>
</dbReference>